<keyword evidence="5" id="KW-1185">Reference proteome</keyword>
<feature type="domain" description="M23ase beta-sheet core" evidence="3">
    <location>
        <begin position="95"/>
        <end position="192"/>
    </location>
</feature>
<dbReference type="KEGG" id="pzu:PHZ_c3097"/>
<keyword evidence="1" id="KW-0732">Signal</keyword>
<evidence type="ECO:0000256" key="2">
    <source>
        <dbReference type="SAM" id="MobiDB-lite"/>
    </source>
</evidence>
<protein>
    <submittedName>
        <fullName evidence="4">Peptidase, M23/M37 family</fullName>
    </submittedName>
</protein>
<gene>
    <name evidence="4" type="ordered locus">PHZ_c3097</name>
</gene>
<evidence type="ECO:0000313" key="4">
    <source>
        <dbReference type="EMBL" id="ACG79506.1"/>
    </source>
</evidence>
<dbReference type="AlphaFoldDB" id="B4RA02"/>
<reference evidence="4 5" key="1">
    <citation type="journal article" date="2008" name="BMC Genomics">
        <title>Complete genome of Phenylobacterium zucineum - a novel facultative intracellular bacterium isolated from human erythroleukemia cell line K562.</title>
        <authorList>
            <person name="Luo Y."/>
            <person name="Xu X."/>
            <person name="Ding Z."/>
            <person name="Liu Z."/>
            <person name="Zhang B."/>
            <person name="Yan Z."/>
            <person name="Sun J."/>
            <person name="Hu S."/>
            <person name="Hu X."/>
        </authorList>
    </citation>
    <scope>NUCLEOTIDE SEQUENCE [LARGE SCALE GENOMIC DNA]</scope>
    <source>
        <strain evidence="4 5">HLK1</strain>
    </source>
</reference>
<sequence length="297" mass="31470">MTDLSVAQDGRVRHWLLDAALGGAAALGAITLAHAALPDSPPPAPVPTVEKIVLTEAPAPETPPVLIAFADPVPGRQIVSPFGLRQLPWEEGGRLHAGVDISGRPGEPVRVAADGVVTEAGRNGSYGRYVAVRHAEGLTTFYAHLGHVARHVRPGLAVKAGATLGGVGSSGTSTGPHLHFEIRDRRDRPLNPTLFLGRTFAEADDLPLRQAQRFPRKVRVAQVSFIPRHKRALMEAKLEREADRKAQKATQLAVQDAPAPSALDDGAAKDAAAVERFEGLKVLPLGEDGRPRGQVSS</sequence>
<dbReference type="EMBL" id="CP000747">
    <property type="protein sequence ID" value="ACG79506.1"/>
    <property type="molecule type" value="Genomic_DNA"/>
</dbReference>
<dbReference type="Gene3D" id="2.70.70.10">
    <property type="entry name" value="Glucose Permease (Domain IIA)"/>
    <property type="match status" value="1"/>
</dbReference>
<evidence type="ECO:0000256" key="1">
    <source>
        <dbReference type="ARBA" id="ARBA00022729"/>
    </source>
</evidence>
<organism evidence="4 5">
    <name type="scientific">Phenylobacterium zucineum (strain HLK1)</name>
    <dbReference type="NCBI Taxonomy" id="450851"/>
    <lineage>
        <taxon>Bacteria</taxon>
        <taxon>Pseudomonadati</taxon>
        <taxon>Pseudomonadota</taxon>
        <taxon>Alphaproteobacteria</taxon>
        <taxon>Caulobacterales</taxon>
        <taxon>Caulobacteraceae</taxon>
        <taxon>Phenylobacterium</taxon>
    </lineage>
</organism>
<dbReference type="eggNOG" id="COG0739">
    <property type="taxonomic scope" value="Bacteria"/>
</dbReference>
<evidence type="ECO:0000313" key="5">
    <source>
        <dbReference type="Proteomes" id="UP000001868"/>
    </source>
</evidence>
<dbReference type="InterPro" id="IPR016047">
    <property type="entry name" value="M23ase_b-sheet_dom"/>
</dbReference>
<dbReference type="SUPFAM" id="SSF51261">
    <property type="entry name" value="Duplicated hybrid motif"/>
    <property type="match status" value="1"/>
</dbReference>
<dbReference type="PANTHER" id="PTHR21666:SF289">
    <property type="entry name" value="L-ALA--D-GLU ENDOPEPTIDASE"/>
    <property type="match status" value="1"/>
</dbReference>
<dbReference type="InterPro" id="IPR050570">
    <property type="entry name" value="Cell_wall_metabolism_enzyme"/>
</dbReference>
<dbReference type="STRING" id="450851.PHZ_c3097"/>
<dbReference type="CDD" id="cd12797">
    <property type="entry name" value="M23_peptidase"/>
    <property type="match status" value="1"/>
</dbReference>
<proteinExistence type="predicted"/>
<accession>B4RA02</accession>
<dbReference type="HOGENOM" id="CLU_081570_0_0_5"/>
<dbReference type="PANTHER" id="PTHR21666">
    <property type="entry name" value="PEPTIDASE-RELATED"/>
    <property type="match status" value="1"/>
</dbReference>
<dbReference type="InterPro" id="IPR011055">
    <property type="entry name" value="Dup_hybrid_motif"/>
</dbReference>
<feature type="region of interest" description="Disordered" evidence="2">
    <location>
        <begin position="244"/>
        <end position="270"/>
    </location>
</feature>
<dbReference type="Pfam" id="PF01551">
    <property type="entry name" value="Peptidase_M23"/>
    <property type="match status" value="1"/>
</dbReference>
<evidence type="ECO:0000259" key="3">
    <source>
        <dbReference type="Pfam" id="PF01551"/>
    </source>
</evidence>
<name>B4RA02_PHEZH</name>
<dbReference type="RefSeq" id="WP_012523644.1">
    <property type="nucleotide sequence ID" value="NC_011144.1"/>
</dbReference>
<dbReference type="Proteomes" id="UP000001868">
    <property type="component" value="Chromosome"/>
</dbReference>
<dbReference type="GO" id="GO:0004222">
    <property type="term" value="F:metalloendopeptidase activity"/>
    <property type="evidence" value="ECO:0007669"/>
    <property type="project" value="TreeGrafter"/>
</dbReference>